<evidence type="ECO:0000313" key="2">
    <source>
        <dbReference type="EMBL" id="EHL02076.1"/>
    </source>
</evidence>
<proteinExistence type="predicted"/>
<keyword evidence="1" id="KW-0472">Membrane</keyword>
<keyword evidence="3" id="KW-1185">Reference proteome</keyword>
<dbReference type="Proteomes" id="UP000005446">
    <property type="component" value="Unassembled WGS sequence"/>
</dbReference>
<feature type="transmembrane region" description="Helical" evidence="1">
    <location>
        <begin position="43"/>
        <end position="69"/>
    </location>
</feature>
<evidence type="ECO:0000313" key="3">
    <source>
        <dbReference type="Proteomes" id="UP000005446"/>
    </source>
</evidence>
<dbReference type="EMBL" id="AGUE01000040">
    <property type="protein sequence ID" value="EHL02076.1"/>
    <property type="molecule type" value="Genomic_DNA"/>
</dbReference>
<accession>H0EHP7</accession>
<keyword evidence="1" id="KW-0812">Transmembrane</keyword>
<reference evidence="2 3" key="1">
    <citation type="journal article" date="2012" name="Eukaryot. Cell">
        <title>Genome sequence of the fungus Glarea lozoyensis: the first genome sequence of a species from the Helotiaceae family.</title>
        <authorList>
            <person name="Youssar L."/>
            <person name="Gruening B.A."/>
            <person name="Erxleben A."/>
            <person name="Guenther S."/>
            <person name="Huettel W."/>
        </authorList>
    </citation>
    <scope>NUCLEOTIDE SEQUENCE [LARGE SCALE GENOMIC DNA]</scope>
    <source>
        <strain evidence="3">ATCC 74030 / MF5533</strain>
    </source>
</reference>
<gene>
    <name evidence="2" type="ORF">M7I_2031</name>
</gene>
<dbReference type="HOGENOM" id="CLU_1354735_0_0_1"/>
<keyword evidence="1" id="KW-1133">Transmembrane helix</keyword>
<dbReference type="InParanoid" id="H0EHP7"/>
<sequence length="202" mass="22105">MGPLGMQKKVVGYPSPKDPKVLAATQPMTSKIWRIKSTVHRRVGVSAIFLLVIVGFAACIARMVVYVQINAMGPKAKLDARLGLSCIAVNLPSLWFLVTKIKPEDILRSVRSIISLQSFRSTGSHDSKIPGTSKSDNYVQVEDKNASLQSSSNGHLARPDAIHIETKAVHDVESDAGEQPVDVHVKKSFYQSSEHVYGKEIL</sequence>
<feature type="transmembrane region" description="Helical" evidence="1">
    <location>
        <begin position="81"/>
        <end position="98"/>
    </location>
</feature>
<dbReference type="OrthoDB" id="5393606at2759"/>
<comment type="caution">
    <text evidence="2">The sequence shown here is derived from an EMBL/GenBank/DDBJ whole genome shotgun (WGS) entry which is preliminary data.</text>
</comment>
<dbReference type="AlphaFoldDB" id="H0EHP7"/>
<protein>
    <submittedName>
        <fullName evidence="2">Uncharacterized protein</fullName>
    </submittedName>
</protein>
<name>H0EHP7_GLAL7</name>
<evidence type="ECO:0000256" key="1">
    <source>
        <dbReference type="SAM" id="Phobius"/>
    </source>
</evidence>
<organism evidence="2 3">
    <name type="scientific">Glarea lozoyensis (strain ATCC 74030 / MF5533)</name>
    <dbReference type="NCBI Taxonomy" id="1104152"/>
    <lineage>
        <taxon>Eukaryota</taxon>
        <taxon>Fungi</taxon>
        <taxon>Dikarya</taxon>
        <taxon>Ascomycota</taxon>
        <taxon>Pezizomycotina</taxon>
        <taxon>Leotiomycetes</taxon>
        <taxon>Helotiales</taxon>
        <taxon>Helotiaceae</taxon>
        <taxon>Glarea</taxon>
    </lineage>
</organism>